<evidence type="ECO:0000256" key="6">
    <source>
        <dbReference type="ARBA" id="ARBA00022857"/>
    </source>
</evidence>
<dbReference type="PANTHER" id="PTHR36999">
    <property type="entry name" value="ISOCITRATE DEHYDROGENASE [NADP]"/>
    <property type="match status" value="1"/>
</dbReference>
<evidence type="ECO:0000256" key="1">
    <source>
        <dbReference type="ARBA" id="ARBA00001946"/>
    </source>
</evidence>
<evidence type="ECO:0000256" key="7">
    <source>
        <dbReference type="ARBA" id="ARBA00023002"/>
    </source>
</evidence>
<dbReference type="GO" id="GO:0046872">
    <property type="term" value="F:metal ion binding"/>
    <property type="evidence" value="ECO:0007669"/>
    <property type="project" value="UniProtKB-KW"/>
</dbReference>
<dbReference type="Pfam" id="PF03971">
    <property type="entry name" value="IDH"/>
    <property type="match status" value="1"/>
</dbReference>
<evidence type="ECO:0000313" key="8">
    <source>
        <dbReference type="EMBL" id="MPN50707.1"/>
    </source>
</evidence>
<protein>
    <submittedName>
        <fullName evidence="8">Isocitrate dehydrogenase [NADP]</fullName>
        <ecNumber evidence="8">1.1.1.42</ecNumber>
    </submittedName>
</protein>
<dbReference type="GO" id="GO:0004450">
    <property type="term" value="F:isocitrate dehydrogenase (NADP+) activity"/>
    <property type="evidence" value="ECO:0007669"/>
    <property type="project" value="UniProtKB-EC"/>
</dbReference>
<comment type="cofactor">
    <cofactor evidence="1">
        <name>Mg(2+)</name>
        <dbReference type="ChEBI" id="CHEBI:18420"/>
    </cofactor>
</comment>
<dbReference type="InterPro" id="IPR004436">
    <property type="entry name" value="Isocitrate_DH_NADP_mono"/>
</dbReference>
<proteinExistence type="predicted"/>
<dbReference type="SUPFAM" id="SSF53659">
    <property type="entry name" value="Isocitrate/Isopropylmalate dehydrogenase-like"/>
    <property type="match status" value="1"/>
</dbReference>
<name>A0A645IHE4_9ZZZZ</name>
<evidence type="ECO:0000256" key="4">
    <source>
        <dbReference type="ARBA" id="ARBA00022723"/>
    </source>
</evidence>
<gene>
    <name evidence="8" type="primary">icd_40</name>
    <name evidence="8" type="ORF">SDC9_198340</name>
</gene>
<evidence type="ECO:0000256" key="5">
    <source>
        <dbReference type="ARBA" id="ARBA00022842"/>
    </source>
</evidence>
<keyword evidence="3" id="KW-0816">Tricarboxylic acid cycle</keyword>
<keyword evidence="4" id="KW-0479">Metal-binding</keyword>
<keyword evidence="6" id="KW-0521">NADP</keyword>
<evidence type="ECO:0000256" key="3">
    <source>
        <dbReference type="ARBA" id="ARBA00022532"/>
    </source>
</evidence>
<keyword evidence="7 8" id="KW-0560">Oxidoreductase</keyword>
<dbReference type="GO" id="GO:0006099">
    <property type="term" value="P:tricarboxylic acid cycle"/>
    <property type="evidence" value="ECO:0007669"/>
    <property type="project" value="UniProtKB-KW"/>
</dbReference>
<dbReference type="EC" id="1.1.1.42" evidence="8"/>
<keyword evidence="5" id="KW-0460">Magnesium</keyword>
<dbReference type="EMBL" id="VSSQ01115129">
    <property type="protein sequence ID" value="MPN50707.1"/>
    <property type="molecule type" value="Genomic_DNA"/>
</dbReference>
<organism evidence="8">
    <name type="scientific">bioreactor metagenome</name>
    <dbReference type="NCBI Taxonomy" id="1076179"/>
    <lineage>
        <taxon>unclassified sequences</taxon>
        <taxon>metagenomes</taxon>
        <taxon>ecological metagenomes</taxon>
    </lineage>
</organism>
<dbReference type="GO" id="GO:0006097">
    <property type="term" value="P:glyoxylate cycle"/>
    <property type="evidence" value="ECO:0007669"/>
    <property type="project" value="UniProtKB-KW"/>
</dbReference>
<evidence type="ECO:0000256" key="2">
    <source>
        <dbReference type="ARBA" id="ARBA00022435"/>
    </source>
</evidence>
<accession>A0A645IHE4</accession>
<keyword evidence="2" id="KW-0329">Glyoxylate bypass</keyword>
<comment type="caution">
    <text evidence="8">The sequence shown here is derived from an EMBL/GenBank/DDBJ whole genome shotgun (WGS) entry which is preliminary data.</text>
</comment>
<dbReference type="AlphaFoldDB" id="A0A645IHE4"/>
<reference evidence="8" key="1">
    <citation type="submission" date="2019-08" db="EMBL/GenBank/DDBJ databases">
        <authorList>
            <person name="Kucharzyk K."/>
            <person name="Murdoch R.W."/>
            <person name="Higgins S."/>
            <person name="Loffler F."/>
        </authorList>
    </citation>
    <scope>NUCLEOTIDE SEQUENCE</scope>
</reference>
<dbReference type="PANTHER" id="PTHR36999:SF1">
    <property type="entry name" value="ISOCITRATE DEHYDROGENASE (NADP(+))"/>
    <property type="match status" value="1"/>
</dbReference>
<sequence>MYWAQELAAQKDDAELAAHFAKLAKTLTDNEAQIVAELKTVQGRPADIGGYYKADSEKCKAVMRPSPTLNAALKVARA</sequence>